<dbReference type="RefSeq" id="YP_009482191.1">
    <property type="nucleotide sequence ID" value="NC_037666.1"/>
</dbReference>
<accession>A0A2U7UCJ5</accession>
<dbReference type="Proteomes" id="UP000249287">
    <property type="component" value="Segment"/>
</dbReference>
<sequence>MATDETCQRFNRFLREKTEGNHYFRGDLHECYVERAADTQGRQVRAVEWECDWKRGIFNFVEIKGSVNDQATGDFDLDERCF</sequence>
<evidence type="ECO:0000313" key="1">
    <source>
        <dbReference type="EMBL" id="AVK76188.1"/>
    </source>
</evidence>
<dbReference type="EMBL" id="MG011690">
    <property type="protein sequence ID" value="AVK76188.1"/>
    <property type="molecule type" value="Genomic_DNA"/>
</dbReference>
<dbReference type="GeneID" id="36842901"/>
<organism evidence="1">
    <name type="scientific">Pandoravirus neocaledonia</name>
    <dbReference type="NCBI Taxonomy" id="2107708"/>
    <lineage>
        <taxon>Viruses</taxon>
        <taxon>Pandoravirus</taxon>
    </lineage>
</organism>
<gene>
    <name evidence="1" type="ORF">pneo_cds_581</name>
</gene>
<protein>
    <submittedName>
        <fullName evidence="1">Uncharacterized protein</fullName>
    </submittedName>
</protein>
<dbReference type="KEGG" id="vg:36842901"/>
<name>A0A2U7UCJ5_9VIRU</name>
<proteinExistence type="predicted"/>
<reference evidence="1" key="1">
    <citation type="journal article" date="2018" name="Nat. Commun.">
        <title>Diversity and evolution of the emerging Pandoraviridae family.</title>
        <authorList>
            <person name="Legendre M."/>
            <person name="Fabre E."/>
            <person name="Poirot O."/>
            <person name="Jeudy S."/>
            <person name="Lartigue A."/>
            <person name="Alempic J.M."/>
            <person name="Beucher L."/>
            <person name="Philippe N."/>
            <person name="Bertaux L."/>
            <person name="Christo-Foroux E."/>
            <person name="Labadie K."/>
            <person name="Coute Y."/>
            <person name="Abergel C."/>
            <person name="Claverie J.M."/>
        </authorList>
    </citation>
    <scope>NUCLEOTIDE SEQUENCE [LARGE SCALE GENOMIC DNA]</scope>
    <source>
        <strain evidence="1">Neocaledonia</strain>
    </source>
</reference>